<organism evidence="1 2">
    <name type="scientific">Candidatus Tagabacteria bacterium RIFCSPLOWO2_01_FULL_39_11</name>
    <dbReference type="NCBI Taxonomy" id="1802295"/>
    <lineage>
        <taxon>Bacteria</taxon>
        <taxon>Candidatus Tagaibacteriota</taxon>
    </lineage>
</organism>
<comment type="caution">
    <text evidence="1">The sequence shown here is derived from an EMBL/GenBank/DDBJ whole genome shotgun (WGS) entry which is preliminary data.</text>
</comment>
<sequence>MEDFSEVKEFFEKLIKEKIKRTRKPKFDLKETYLSRLGDLPGSKIFQNTFFKVENELIDFTKGGALSCAAVVSNFLFMFNKYPDFIWIKNAHVTVESILTDLKECGWHEVIDFRLGSVLIWEPKFKISDGQDHRNVGFKWVGNLAISNDPDGNIPIFHDLYFYGTRNVEKIFWHHALNY</sequence>
<accession>A0A1G2LRZ8</accession>
<name>A0A1G2LRZ8_9BACT</name>
<evidence type="ECO:0000313" key="1">
    <source>
        <dbReference type="EMBL" id="OHA13639.1"/>
    </source>
</evidence>
<dbReference type="AlphaFoldDB" id="A0A1G2LRZ8"/>
<evidence type="ECO:0000313" key="2">
    <source>
        <dbReference type="Proteomes" id="UP000178302"/>
    </source>
</evidence>
<reference evidence="1 2" key="1">
    <citation type="journal article" date="2016" name="Nat. Commun.">
        <title>Thousands of microbial genomes shed light on interconnected biogeochemical processes in an aquifer system.</title>
        <authorList>
            <person name="Anantharaman K."/>
            <person name="Brown C.T."/>
            <person name="Hug L.A."/>
            <person name="Sharon I."/>
            <person name="Castelle C.J."/>
            <person name="Probst A.J."/>
            <person name="Thomas B.C."/>
            <person name="Singh A."/>
            <person name="Wilkins M.J."/>
            <person name="Karaoz U."/>
            <person name="Brodie E.L."/>
            <person name="Williams K.H."/>
            <person name="Hubbard S.S."/>
            <person name="Banfield J.F."/>
        </authorList>
    </citation>
    <scope>NUCLEOTIDE SEQUENCE [LARGE SCALE GENOMIC DNA]</scope>
</reference>
<gene>
    <name evidence="1" type="ORF">A2909_03145</name>
</gene>
<proteinExistence type="predicted"/>
<dbReference type="EMBL" id="MHQZ01000027">
    <property type="protein sequence ID" value="OHA13639.1"/>
    <property type="molecule type" value="Genomic_DNA"/>
</dbReference>
<dbReference type="Proteomes" id="UP000178302">
    <property type="component" value="Unassembled WGS sequence"/>
</dbReference>
<protein>
    <submittedName>
        <fullName evidence="1">Uncharacterized protein</fullName>
    </submittedName>
</protein>